<reference evidence="1" key="1">
    <citation type="submission" date="2018-02" db="EMBL/GenBank/DDBJ databases">
        <title>Rhizophora mucronata_Transcriptome.</title>
        <authorList>
            <person name="Meera S.P."/>
            <person name="Sreeshan A."/>
            <person name="Augustine A."/>
        </authorList>
    </citation>
    <scope>NUCLEOTIDE SEQUENCE</scope>
    <source>
        <tissue evidence="1">Leaf</tissue>
    </source>
</reference>
<accession>A0A2P2IR65</accession>
<name>A0A2P2IR65_RHIMU</name>
<sequence length="56" mass="5775">MTGGGSYSMWWKVGVGGSLALSGVGSMNGGTLIDRPRAMSDHELMKCMAEAPSAKV</sequence>
<evidence type="ECO:0000313" key="1">
    <source>
        <dbReference type="EMBL" id="MBW83705.1"/>
    </source>
</evidence>
<proteinExistence type="predicted"/>
<protein>
    <submittedName>
        <fullName evidence="1">Uncharacterized protein</fullName>
    </submittedName>
</protein>
<dbReference type="EMBL" id="GGEC01003222">
    <property type="protein sequence ID" value="MBW83705.1"/>
    <property type="molecule type" value="Transcribed_RNA"/>
</dbReference>
<dbReference type="AlphaFoldDB" id="A0A2P2IR65"/>
<organism evidence="1">
    <name type="scientific">Rhizophora mucronata</name>
    <name type="common">Asiatic mangrove</name>
    <dbReference type="NCBI Taxonomy" id="61149"/>
    <lineage>
        <taxon>Eukaryota</taxon>
        <taxon>Viridiplantae</taxon>
        <taxon>Streptophyta</taxon>
        <taxon>Embryophyta</taxon>
        <taxon>Tracheophyta</taxon>
        <taxon>Spermatophyta</taxon>
        <taxon>Magnoliopsida</taxon>
        <taxon>eudicotyledons</taxon>
        <taxon>Gunneridae</taxon>
        <taxon>Pentapetalae</taxon>
        <taxon>rosids</taxon>
        <taxon>fabids</taxon>
        <taxon>Malpighiales</taxon>
        <taxon>Rhizophoraceae</taxon>
        <taxon>Rhizophora</taxon>
    </lineage>
</organism>